<sequence length="132" mass="14553">MTQPLTSHQSSNTPLAQFRPSTLPKPAAASPRRRRKAITPRFPPNVKRKSNVLPQRPHHVTAPPSPSPVEKFTSGGEKKRAPAALLFQTSKNDNGQVDVTFSVTVRSVVWSAARLIMHKARARVVSKSAFRL</sequence>
<dbReference type="Proteomes" id="UP001168821">
    <property type="component" value="Unassembled WGS sequence"/>
</dbReference>
<keyword evidence="3" id="KW-1185">Reference proteome</keyword>
<organism evidence="2 3">
    <name type="scientific">Zophobas morio</name>
    <dbReference type="NCBI Taxonomy" id="2755281"/>
    <lineage>
        <taxon>Eukaryota</taxon>
        <taxon>Metazoa</taxon>
        <taxon>Ecdysozoa</taxon>
        <taxon>Arthropoda</taxon>
        <taxon>Hexapoda</taxon>
        <taxon>Insecta</taxon>
        <taxon>Pterygota</taxon>
        <taxon>Neoptera</taxon>
        <taxon>Endopterygota</taxon>
        <taxon>Coleoptera</taxon>
        <taxon>Polyphaga</taxon>
        <taxon>Cucujiformia</taxon>
        <taxon>Tenebrionidae</taxon>
        <taxon>Zophobas</taxon>
    </lineage>
</organism>
<protein>
    <submittedName>
        <fullName evidence="2">Uncharacterized protein</fullName>
    </submittedName>
</protein>
<accession>A0AA38I310</accession>
<dbReference type="AlphaFoldDB" id="A0AA38I310"/>
<evidence type="ECO:0000256" key="1">
    <source>
        <dbReference type="SAM" id="MobiDB-lite"/>
    </source>
</evidence>
<dbReference type="EMBL" id="JALNTZ010000006">
    <property type="protein sequence ID" value="KAJ3648090.1"/>
    <property type="molecule type" value="Genomic_DNA"/>
</dbReference>
<proteinExistence type="predicted"/>
<feature type="compositionally biased region" description="Polar residues" evidence="1">
    <location>
        <begin position="1"/>
        <end position="15"/>
    </location>
</feature>
<gene>
    <name evidence="2" type="ORF">Zmor_019925</name>
</gene>
<feature type="region of interest" description="Disordered" evidence="1">
    <location>
        <begin position="1"/>
        <end position="78"/>
    </location>
</feature>
<evidence type="ECO:0000313" key="2">
    <source>
        <dbReference type="EMBL" id="KAJ3648090.1"/>
    </source>
</evidence>
<evidence type="ECO:0000313" key="3">
    <source>
        <dbReference type="Proteomes" id="UP001168821"/>
    </source>
</evidence>
<comment type="caution">
    <text evidence="2">The sequence shown here is derived from an EMBL/GenBank/DDBJ whole genome shotgun (WGS) entry which is preliminary data.</text>
</comment>
<name>A0AA38I310_9CUCU</name>
<reference evidence="2" key="1">
    <citation type="journal article" date="2023" name="G3 (Bethesda)">
        <title>Whole genome assemblies of Zophobas morio and Tenebrio molitor.</title>
        <authorList>
            <person name="Kaur S."/>
            <person name="Stinson S.A."/>
            <person name="diCenzo G.C."/>
        </authorList>
    </citation>
    <scope>NUCLEOTIDE SEQUENCE</scope>
    <source>
        <strain evidence="2">QUZm001</strain>
    </source>
</reference>